<proteinExistence type="predicted"/>
<evidence type="ECO:0000313" key="3">
    <source>
        <dbReference type="Proteomes" id="UP000051373"/>
    </source>
</evidence>
<dbReference type="Proteomes" id="UP000051373">
    <property type="component" value="Unassembled WGS sequence"/>
</dbReference>
<feature type="domain" description="GWxTD" evidence="1">
    <location>
        <begin position="202"/>
        <end position="328"/>
    </location>
</feature>
<accession>A0A0S8FUK8</accession>
<comment type="caution">
    <text evidence="2">The sequence shown here is derived from an EMBL/GenBank/DDBJ whole genome shotgun (WGS) entry which is preliminary data.</text>
</comment>
<dbReference type="Pfam" id="PF20094">
    <property type="entry name" value="GWxTD_dom"/>
    <property type="match status" value="1"/>
</dbReference>
<reference evidence="2 3" key="1">
    <citation type="journal article" date="2015" name="Microbiome">
        <title>Genomic resolution of linkages in carbon, nitrogen, and sulfur cycling among widespread estuary sediment bacteria.</title>
        <authorList>
            <person name="Baker B.J."/>
            <person name="Lazar C.S."/>
            <person name="Teske A.P."/>
            <person name="Dick G.J."/>
        </authorList>
    </citation>
    <scope>NUCLEOTIDE SEQUENCE [LARGE SCALE GENOMIC DNA]</scope>
    <source>
        <strain evidence="2">SM23_42</strain>
    </source>
</reference>
<evidence type="ECO:0000259" key="1">
    <source>
        <dbReference type="Pfam" id="PF20094"/>
    </source>
</evidence>
<sequence>MILLLFFQIEYQVINRIHGDSAQELALYYKMPSRSLQYYAKDTSFQGEYEIQVIIFDKHDNQLTGDYWRKTATEDTVDIQDSIKLYIPSNSDYYAFKIIDLHAGVIFTATEKLIQARNLGNVFWAISNDRLKLSFTILNRQGVIDSTVATIGNLKQAKAVRKGSYNDSIIFDVAGLSIDEHQLKLELYSEQGKIDELVIPIKVSRPFYLDEEMWSLRVDQLQYIATPREMDRLNKTLEPERDSLWREFWSKFDPTPNTRYNEREAEYFERIAYAEKNFSNGDLGWRSDRARIFVKNGPPDEIQRYPYEIDSYPYVIWYYYQNNLRFLFVDRYGFGQYILASPDVLGL</sequence>
<protein>
    <recommendedName>
        <fullName evidence="1">GWxTD domain-containing protein</fullName>
    </recommendedName>
</protein>
<dbReference type="AlphaFoldDB" id="A0A0S8FUK8"/>
<organism evidence="2 3">
    <name type="scientific">candidate division WOR_3 bacterium SM23_42</name>
    <dbReference type="NCBI Taxonomy" id="1703779"/>
    <lineage>
        <taxon>Bacteria</taxon>
        <taxon>Bacteria division WOR-3</taxon>
    </lineage>
</organism>
<dbReference type="STRING" id="1703779.AMJ83_02875"/>
<gene>
    <name evidence="2" type="ORF">AMJ83_02875</name>
</gene>
<evidence type="ECO:0000313" key="2">
    <source>
        <dbReference type="EMBL" id="KPK64375.1"/>
    </source>
</evidence>
<dbReference type="InterPro" id="IPR030959">
    <property type="entry name" value="GWxTD_dom"/>
</dbReference>
<dbReference type="NCBIfam" id="TIGR04514">
    <property type="entry name" value="GWxTD_dom"/>
    <property type="match status" value="1"/>
</dbReference>
<dbReference type="EMBL" id="LJUJ01000003">
    <property type="protein sequence ID" value="KPK64375.1"/>
    <property type="molecule type" value="Genomic_DNA"/>
</dbReference>
<name>A0A0S8FUK8_UNCW3</name>